<dbReference type="RefSeq" id="WP_013505586.1">
    <property type="nucleotide sequence ID" value="NC_014836.1"/>
</dbReference>
<keyword evidence="3" id="KW-0804">Transcription</keyword>
<dbReference type="PROSITE" id="PS50987">
    <property type="entry name" value="HTH_ARSR_2"/>
    <property type="match status" value="1"/>
</dbReference>
<dbReference type="InterPro" id="IPR036388">
    <property type="entry name" value="WH-like_DNA-bd_sf"/>
</dbReference>
<dbReference type="SMART" id="SM00418">
    <property type="entry name" value="HTH_ARSR"/>
    <property type="match status" value="1"/>
</dbReference>
<dbReference type="InterPro" id="IPR011991">
    <property type="entry name" value="ArsR-like_HTH"/>
</dbReference>
<dbReference type="Gene3D" id="1.10.10.10">
    <property type="entry name" value="Winged helix-like DNA-binding domain superfamily/Winged helix DNA-binding domain"/>
    <property type="match status" value="1"/>
</dbReference>
<dbReference type="KEGG" id="din:Selin_0965"/>
<dbReference type="InterPro" id="IPR051081">
    <property type="entry name" value="HTH_MetalResp_TranReg"/>
</dbReference>
<sequence length="109" mass="12591">MSEKCSDYDFIAQVAKALAHPTRLFILELVARERICVQDIVDKTPYDQSTISKHLSILSSIGIVSYEKEGQKIYYSIKHPCIMNFFTCARVFLDEETSSKQNMLNYCLR</sequence>
<organism evidence="5 6">
    <name type="scientific">Desulfurispirillum indicum (strain ATCC BAA-1389 / DSM 22839 / S5)</name>
    <dbReference type="NCBI Taxonomy" id="653733"/>
    <lineage>
        <taxon>Bacteria</taxon>
        <taxon>Pseudomonadati</taxon>
        <taxon>Chrysiogenota</taxon>
        <taxon>Chrysiogenia</taxon>
        <taxon>Chrysiogenales</taxon>
        <taxon>Chrysiogenaceae</taxon>
        <taxon>Desulfurispirillum</taxon>
    </lineage>
</organism>
<dbReference type="AlphaFoldDB" id="E6W342"/>
<gene>
    <name evidence="5" type="ordered locus">Selin_0965</name>
</gene>
<keyword evidence="2" id="KW-0238">DNA-binding</keyword>
<dbReference type="Pfam" id="PF01022">
    <property type="entry name" value="HTH_5"/>
    <property type="match status" value="1"/>
</dbReference>
<reference evidence="5 6" key="1">
    <citation type="submission" date="2010-12" db="EMBL/GenBank/DDBJ databases">
        <title>Complete sequence of Desulfurispirillum indicum S5.</title>
        <authorList>
            <consortium name="US DOE Joint Genome Institute"/>
            <person name="Lucas S."/>
            <person name="Copeland A."/>
            <person name="Lapidus A."/>
            <person name="Cheng J.-F."/>
            <person name="Goodwin L."/>
            <person name="Pitluck S."/>
            <person name="Chertkov O."/>
            <person name="Held B."/>
            <person name="Detter J.C."/>
            <person name="Han C."/>
            <person name="Tapia R."/>
            <person name="Land M."/>
            <person name="Hauser L."/>
            <person name="Kyrpides N."/>
            <person name="Ivanova N."/>
            <person name="Mikhailova N."/>
            <person name="Haggblom M."/>
            <person name="Rauschenbach I."/>
            <person name="Bini E."/>
            <person name="Woyke T."/>
        </authorList>
    </citation>
    <scope>NUCLEOTIDE SEQUENCE [LARGE SCALE GENOMIC DNA]</scope>
    <source>
        <strain evidence="6">ATCC BAA-1389 / DSM 22839 / S5</strain>
    </source>
</reference>
<dbReference type="GO" id="GO:0003677">
    <property type="term" value="F:DNA binding"/>
    <property type="evidence" value="ECO:0007669"/>
    <property type="project" value="UniProtKB-KW"/>
</dbReference>
<dbReference type="SUPFAM" id="SSF46785">
    <property type="entry name" value="Winged helix' DNA-binding domain"/>
    <property type="match status" value="1"/>
</dbReference>
<dbReference type="FunCoup" id="E6W342">
    <property type="interactions" value="104"/>
</dbReference>
<dbReference type="GO" id="GO:0003700">
    <property type="term" value="F:DNA-binding transcription factor activity"/>
    <property type="evidence" value="ECO:0007669"/>
    <property type="project" value="InterPro"/>
</dbReference>
<keyword evidence="6" id="KW-1185">Reference proteome</keyword>
<dbReference type="CDD" id="cd00090">
    <property type="entry name" value="HTH_ARSR"/>
    <property type="match status" value="1"/>
</dbReference>
<proteinExistence type="predicted"/>
<evidence type="ECO:0000313" key="6">
    <source>
        <dbReference type="Proteomes" id="UP000002572"/>
    </source>
</evidence>
<dbReference type="STRING" id="653733.Selin_0965"/>
<accession>E6W342</accession>
<protein>
    <submittedName>
        <fullName evidence="5">Regulatory protein ArsR</fullName>
    </submittedName>
</protein>
<dbReference type="InterPro" id="IPR036390">
    <property type="entry name" value="WH_DNA-bd_sf"/>
</dbReference>
<dbReference type="EMBL" id="CP002432">
    <property type="protein sequence ID" value="ADU65703.1"/>
    <property type="molecule type" value="Genomic_DNA"/>
</dbReference>
<evidence type="ECO:0000256" key="2">
    <source>
        <dbReference type="ARBA" id="ARBA00023125"/>
    </source>
</evidence>
<dbReference type="PRINTS" id="PR00778">
    <property type="entry name" value="HTHARSR"/>
</dbReference>
<keyword evidence="1" id="KW-0805">Transcription regulation</keyword>
<dbReference type="NCBIfam" id="NF033788">
    <property type="entry name" value="HTH_metalloreg"/>
    <property type="match status" value="1"/>
</dbReference>
<dbReference type="PANTHER" id="PTHR33154">
    <property type="entry name" value="TRANSCRIPTIONAL REGULATOR, ARSR FAMILY"/>
    <property type="match status" value="1"/>
</dbReference>
<dbReference type="HOGENOM" id="CLU_097806_3_3_0"/>
<evidence type="ECO:0000313" key="5">
    <source>
        <dbReference type="EMBL" id="ADU65703.1"/>
    </source>
</evidence>
<evidence type="ECO:0000259" key="4">
    <source>
        <dbReference type="PROSITE" id="PS50987"/>
    </source>
</evidence>
<dbReference type="eggNOG" id="COG0640">
    <property type="taxonomic scope" value="Bacteria"/>
</dbReference>
<dbReference type="PANTHER" id="PTHR33154:SF15">
    <property type="entry name" value="REGULATORY PROTEIN ARSR"/>
    <property type="match status" value="1"/>
</dbReference>
<evidence type="ECO:0000256" key="1">
    <source>
        <dbReference type="ARBA" id="ARBA00023015"/>
    </source>
</evidence>
<evidence type="ECO:0000256" key="3">
    <source>
        <dbReference type="ARBA" id="ARBA00023163"/>
    </source>
</evidence>
<name>E6W342_DESIS</name>
<dbReference type="InParanoid" id="E6W342"/>
<dbReference type="Proteomes" id="UP000002572">
    <property type="component" value="Chromosome"/>
</dbReference>
<dbReference type="InterPro" id="IPR001845">
    <property type="entry name" value="HTH_ArsR_DNA-bd_dom"/>
</dbReference>
<feature type="domain" description="HTH arsR-type" evidence="4">
    <location>
        <begin position="3"/>
        <end position="97"/>
    </location>
</feature>